<dbReference type="Gene3D" id="3.20.170.20">
    <property type="entry name" value="Protein of unknown function DUF952"/>
    <property type="match status" value="1"/>
</dbReference>
<dbReference type="EMBL" id="JBHRWW010000007">
    <property type="protein sequence ID" value="MFC3689009.1"/>
    <property type="molecule type" value="Genomic_DNA"/>
</dbReference>
<evidence type="ECO:0000313" key="2">
    <source>
        <dbReference type="Proteomes" id="UP001595685"/>
    </source>
</evidence>
<sequence length="114" mass="12412">MADLLHLTDPADWAEARTAGSYDRSTRGASLAEVGYVHCSWAHQVEQVAAAVYGDWTGELVVLRIDPDLLGVEVVEEDLEGTGQAFPHVYAPVPVEAVTAVEALRRVDGEWRLP</sequence>
<dbReference type="PANTHER" id="PTHR34129">
    <property type="entry name" value="BLR1139 PROTEIN"/>
    <property type="match status" value="1"/>
</dbReference>
<accession>A0ABV7WGS5</accession>
<comment type="caution">
    <text evidence="1">The sequence shown here is derived from an EMBL/GenBank/DDBJ whole genome shotgun (WGS) entry which is preliminary data.</text>
</comment>
<organism evidence="1 2">
    <name type="scientific">Aquipuribacter hungaricus</name>
    <dbReference type="NCBI Taxonomy" id="545624"/>
    <lineage>
        <taxon>Bacteria</taxon>
        <taxon>Bacillati</taxon>
        <taxon>Actinomycetota</taxon>
        <taxon>Actinomycetes</taxon>
        <taxon>Micrococcales</taxon>
        <taxon>Intrasporangiaceae</taxon>
        <taxon>Aquipuribacter</taxon>
    </lineage>
</organism>
<dbReference type="RefSeq" id="WP_340296108.1">
    <property type="nucleotide sequence ID" value="NZ_JBBEOI010000409.1"/>
</dbReference>
<proteinExistence type="predicted"/>
<gene>
    <name evidence="1" type="ORF">ACFOLH_11715</name>
</gene>
<dbReference type="InterPro" id="IPR009297">
    <property type="entry name" value="DUF952"/>
</dbReference>
<keyword evidence="2" id="KW-1185">Reference proteome</keyword>
<dbReference type="Pfam" id="PF06108">
    <property type="entry name" value="DUF952"/>
    <property type="match status" value="1"/>
</dbReference>
<name>A0ABV7WGS5_9MICO</name>
<evidence type="ECO:0000313" key="1">
    <source>
        <dbReference type="EMBL" id="MFC3689009.1"/>
    </source>
</evidence>
<reference evidence="2" key="1">
    <citation type="journal article" date="2019" name="Int. J. Syst. Evol. Microbiol.">
        <title>The Global Catalogue of Microorganisms (GCM) 10K type strain sequencing project: providing services to taxonomists for standard genome sequencing and annotation.</title>
        <authorList>
            <consortium name="The Broad Institute Genomics Platform"/>
            <consortium name="The Broad Institute Genome Sequencing Center for Infectious Disease"/>
            <person name="Wu L."/>
            <person name="Ma J."/>
        </authorList>
    </citation>
    <scope>NUCLEOTIDE SEQUENCE [LARGE SCALE GENOMIC DNA]</scope>
    <source>
        <strain evidence="2">NCAIM B.02333</strain>
    </source>
</reference>
<dbReference type="Proteomes" id="UP001595685">
    <property type="component" value="Unassembled WGS sequence"/>
</dbReference>
<dbReference type="PANTHER" id="PTHR34129:SF1">
    <property type="entry name" value="DUF952 DOMAIN-CONTAINING PROTEIN"/>
    <property type="match status" value="1"/>
</dbReference>
<protein>
    <submittedName>
        <fullName evidence="1">DUF952 domain-containing protein</fullName>
    </submittedName>
</protein>
<dbReference type="SUPFAM" id="SSF56399">
    <property type="entry name" value="ADP-ribosylation"/>
    <property type="match status" value="1"/>
</dbReference>